<dbReference type="InterPro" id="IPR025202">
    <property type="entry name" value="PLD-like_dom"/>
</dbReference>
<comment type="caution">
    <text evidence="2">The sequence shown here is derived from an EMBL/GenBank/DDBJ whole genome shotgun (WGS) entry which is preliminary data.</text>
</comment>
<name>A0ABV9VTY1_9ACTN</name>
<sequence>MTGAPIGSKLTVYVPCDVATVRVRLGYQETLTPIEQVVLRAVDAGADTLGGLCDALGLSRRLTLDLVQDLWRTGYLRLVKSYSGLEVTAKIREHLAAGTLERLESAETFVDDRQVMIDRLTGHVMPILGTGAPVQPKLAVPLEDSPVRIADAPIAAVLDAVERGLAREEQERFGDRPEPGTVRDGRRRRVLGAYVTDQQVSVSNRRWLALDIQTAIDPDTDQLAVSVVDGGLPDSHRAEAARRLTDLVARQPKDPFVQTLRGYATPGLLSAPTIERAVARLADQAATAAAIPAGQRRNRHRELSANYRQLSGLIGMRVEREVHARVVVGADHVGELVRLIGAARSQLVLSSPWLRYGALAAVTPALRDALKRGVQVVVLWGIGYQDKLDADVAGLLYDTTLRTSARVVASLDGGGTPAADAGPRPGPRRPWFLVPETSSRTHAKFAVADDRVALVTSWNLLNQDRPRHEVGLYVTAPPAAEAPGCHPIREILRWARTAVPGYEMSRLMLVGEHEFALREPNRPPVAPDWPPQLPEVPTAPNEGIDEHAEQAARHWGESWRYVAGAIGARLAEREHPPAEVVLDGVHRTLLWTALREARRRLVIASDKLSRQVVDERFIDALDRAVERGVAVTIVYDRPHERERTMSADGAALSNAPTEAERGLAVLVERHGAGLRVLRTGNHAKVLVWDDEAVVSSFNFLSFEGAYSSMAAHRQQSELGLRLTGQPVADDVARAVGADVSPVRVAAPVAAARQVDDSFAVAQLVLNDVSAGTDIARAVTEHLAGPGIDPWRVLDRLAENAGRDLLRVASAYCVSAHADTMSRFRRERWLRWLFEDLWMDGLYVEAALLRAAIEDDEARPGPAMTRLAAARAVALYGDVVAEVWDEVVDGAPAAEDEDVVTPTRPAAECAAVLATAMERIVFHGDQEAATMLELGMYTLGPGWQPLAAAVRTYADRSYHRPVPLGLIRSNLDRHHDLADQAALWKHISDGLDRVEQTQLQNSHSVRVLHELVNGKDSAFADVRGCGKERDLRRLALQVAPGLPAHDQLGPLIDEVSRAIDDSKPPVHGEHRKRLLRQLTAIVSDVRALAATYDPDMDAELAGDPDKAELLDRARDLAAVVAAELPDLIVAVDAATNPENRFVRDVLDSFAVLQDWAALGAEPAAA</sequence>
<proteinExistence type="predicted"/>
<feature type="domain" description="PLD phosphodiesterase" evidence="1">
    <location>
        <begin position="437"/>
        <end position="464"/>
    </location>
</feature>
<dbReference type="RefSeq" id="WP_380115105.1">
    <property type="nucleotide sequence ID" value="NZ_JBHSIU010000013.1"/>
</dbReference>
<keyword evidence="3" id="KW-1185">Reference proteome</keyword>
<dbReference type="Pfam" id="PF13091">
    <property type="entry name" value="PLDc_2"/>
    <property type="match status" value="1"/>
</dbReference>
<evidence type="ECO:0000313" key="2">
    <source>
        <dbReference type="EMBL" id="MFC4998853.1"/>
    </source>
</evidence>
<evidence type="ECO:0000259" key="1">
    <source>
        <dbReference type="PROSITE" id="PS50035"/>
    </source>
</evidence>
<accession>A0ABV9VTY1</accession>
<dbReference type="Gene3D" id="3.30.870.10">
    <property type="entry name" value="Endonuclease Chain A"/>
    <property type="match status" value="2"/>
</dbReference>
<evidence type="ECO:0000313" key="3">
    <source>
        <dbReference type="Proteomes" id="UP001595912"/>
    </source>
</evidence>
<dbReference type="EMBL" id="JBHSIU010000013">
    <property type="protein sequence ID" value="MFC4998853.1"/>
    <property type="molecule type" value="Genomic_DNA"/>
</dbReference>
<gene>
    <name evidence="2" type="ORF">ACFPIJ_13530</name>
</gene>
<dbReference type="InterPro" id="IPR001736">
    <property type="entry name" value="PLipase_D/transphosphatidylase"/>
</dbReference>
<dbReference type="PROSITE" id="PS50035">
    <property type="entry name" value="PLD"/>
    <property type="match status" value="1"/>
</dbReference>
<protein>
    <submittedName>
        <fullName evidence="2">Phospholipase D-like domain-containing protein</fullName>
    </submittedName>
</protein>
<organism evidence="2 3">
    <name type="scientific">Dactylosporangium cerinum</name>
    <dbReference type="NCBI Taxonomy" id="1434730"/>
    <lineage>
        <taxon>Bacteria</taxon>
        <taxon>Bacillati</taxon>
        <taxon>Actinomycetota</taxon>
        <taxon>Actinomycetes</taxon>
        <taxon>Micromonosporales</taxon>
        <taxon>Micromonosporaceae</taxon>
        <taxon>Dactylosporangium</taxon>
    </lineage>
</organism>
<reference evidence="3" key="1">
    <citation type="journal article" date="2019" name="Int. J. Syst. Evol. Microbiol.">
        <title>The Global Catalogue of Microorganisms (GCM) 10K type strain sequencing project: providing services to taxonomists for standard genome sequencing and annotation.</title>
        <authorList>
            <consortium name="The Broad Institute Genomics Platform"/>
            <consortium name="The Broad Institute Genome Sequencing Center for Infectious Disease"/>
            <person name="Wu L."/>
            <person name="Ma J."/>
        </authorList>
    </citation>
    <scope>NUCLEOTIDE SEQUENCE [LARGE SCALE GENOMIC DNA]</scope>
    <source>
        <strain evidence="3">CGMCC 4.7152</strain>
    </source>
</reference>
<dbReference type="Proteomes" id="UP001595912">
    <property type="component" value="Unassembled WGS sequence"/>
</dbReference>
<dbReference type="SUPFAM" id="SSF56024">
    <property type="entry name" value="Phospholipase D/nuclease"/>
    <property type="match status" value="2"/>
</dbReference>
<dbReference type="PANTHER" id="PTHR21248">
    <property type="entry name" value="CARDIOLIPIN SYNTHASE"/>
    <property type="match status" value="1"/>
</dbReference>
<dbReference type="PANTHER" id="PTHR21248:SF22">
    <property type="entry name" value="PHOSPHOLIPASE D"/>
    <property type="match status" value="1"/>
</dbReference>